<evidence type="ECO:0000313" key="3">
    <source>
        <dbReference type="Proteomes" id="UP000013827"/>
    </source>
</evidence>
<dbReference type="InterPro" id="IPR001623">
    <property type="entry name" value="DnaJ_domain"/>
</dbReference>
<dbReference type="PANTHER" id="PTHR43908">
    <property type="entry name" value="AT29763P-RELATED"/>
    <property type="match status" value="1"/>
</dbReference>
<keyword evidence="3" id="KW-1185">Reference proteome</keyword>
<dbReference type="HOGENOM" id="CLU_017633_18_2_1"/>
<dbReference type="PANTHER" id="PTHR43908:SF3">
    <property type="entry name" value="AT29763P-RELATED"/>
    <property type="match status" value="1"/>
</dbReference>
<dbReference type="PaxDb" id="2903-EOD16230"/>
<dbReference type="CDD" id="cd06257">
    <property type="entry name" value="DnaJ"/>
    <property type="match status" value="1"/>
</dbReference>
<dbReference type="STRING" id="2903.R1DP17"/>
<dbReference type="eggNOG" id="KOG0714">
    <property type="taxonomic scope" value="Eukaryota"/>
</dbReference>
<reference evidence="3" key="1">
    <citation type="journal article" date="2013" name="Nature">
        <title>Pan genome of the phytoplankton Emiliania underpins its global distribution.</title>
        <authorList>
            <person name="Read B.A."/>
            <person name="Kegel J."/>
            <person name="Klute M.J."/>
            <person name="Kuo A."/>
            <person name="Lefebvre S.C."/>
            <person name="Maumus F."/>
            <person name="Mayer C."/>
            <person name="Miller J."/>
            <person name="Monier A."/>
            <person name="Salamov A."/>
            <person name="Young J."/>
            <person name="Aguilar M."/>
            <person name="Claverie J.M."/>
            <person name="Frickenhaus S."/>
            <person name="Gonzalez K."/>
            <person name="Herman E.K."/>
            <person name="Lin Y.C."/>
            <person name="Napier J."/>
            <person name="Ogata H."/>
            <person name="Sarno A.F."/>
            <person name="Shmutz J."/>
            <person name="Schroeder D."/>
            <person name="de Vargas C."/>
            <person name="Verret F."/>
            <person name="von Dassow P."/>
            <person name="Valentin K."/>
            <person name="Van de Peer Y."/>
            <person name="Wheeler G."/>
            <person name="Dacks J.B."/>
            <person name="Delwiche C.F."/>
            <person name="Dyhrman S.T."/>
            <person name="Glockner G."/>
            <person name="John U."/>
            <person name="Richards T."/>
            <person name="Worden A.Z."/>
            <person name="Zhang X."/>
            <person name="Grigoriev I.V."/>
            <person name="Allen A.E."/>
            <person name="Bidle K."/>
            <person name="Borodovsky M."/>
            <person name="Bowler C."/>
            <person name="Brownlee C."/>
            <person name="Cock J.M."/>
            <person name="Elias M."/>
            <person name="Gladyshev V.N."/>
            <person name="Groth M."/>
            <person name="Guda C."/>
            <person name="Hadaegh A."/>
            <person name="Iglesias-Rodriguez M.D."/>
            <person name="Jenkins J."/>
            <person name="Jones B.M."/>
            <person name="Lawson T."/>
            <person name="Leese F."/>
            <person name="Lindquist E."/>
            <person name="Lobanov A."/>
            <person name="Lomsadze A."/>
            <person name="Malik S.B."/>
            <person name="Marsh M.E."/>
            <person name="Mackinder L."/>
            <person name="Mock T."/>
            <person name="Mueller-Roeber B."/>
            <person name="Pagarete A."/>
            <person name="Parker M."/>
            <person name="Probert I."/>
            <person name="Quesneville H."/>
            <person name="Raines C."/>
            <person name="Rensing S.A."/>
            <person name="Riano-Pachon D.M."/>
            <person name="Richier S."/>
            <person name="Rokitta S."/>
            <person name="Shiraiwa Y."/>
            <person name="Soanes D.M."/>
            <person name="van der Giezen M."/>
            <person name="Wahlund T.M."/>
            <person name="Williams B."/>
            <person name="Wilson W."/>
            <person name="Wolfe G."/>
            <person name="Wurch L.L."/>
        </authorList>
    </citation>
    <scope>NUCLEOTIDE SEQUENCE</scope>
</reference>
<dbReference type="SUPFAM" id="SSF46565">
    <property type="entry name" value="Chaperone J-domain"/>
    <property type="match status" value="1"/>
</dbReference>
<protein>
    <recommendedName>
        <fullName evidence="1">J domain-containing protein</fullName>
    </recommendedName>
</protein>
<dbReference type="GO" id="GO:0030544">
    <property type="term" value="F:Hsp70 protein binding"/>
    <property type="evidence" value="ECO:0007669"/>
    <property type="project" value="TreeGrafter"/>
</dbReference>
<dbReference type="KEGG" id="ehx:EMIHUDRAFT_50029"/>
<dbReference type="OMA" id="DPGCSEA"/>
<dbReference type="Gene3D" id="1.10.287.110">
    <property type="entry name" value="DnaJ domain"/>
    <property type="match status" value="1"/>
</dbReference>
<dbReference type="RefSeq" id="XP_005768659.1">
    <property type="nucleotide sequence ID" value="XM_005768602.1"/>
</dbReference>
<dbReference type="EnsemblProtists" id="EOD16230">
    <property type="protein sequence ID" value="EOD16230"/>
    <property type="gene ID" value="EMIHUDRAFT_50029"/>
</dbReference>
<dbReference type="GeneID" id="17262565"/>
<dbReference type="PROSITE" id="PS00636">
    <property type="entry name" value="DNAJ_1"/>
    <property type="match status" value="1"/>
</dbReference>
<dbReference type="SMART" id="SM00271">
    <property type="entry name" value="DnaJ"/>
    <property type="match status" value="1"/>
</dbReference>
<dbReference type="Proteomes" id="UP000013827">
    <property type="component" value="Unassembled WGS sequence"/>
</dbReference>
<organism evidence="2 3">
    <name type="scientific">Emiliania huxleyi (strain CCMP1516)</name>
    <dbReference type="NCBI Taxonomy" id="280463"/>
    <lineage>
        <taxon>Eukaryota</taxon>
        <taxon>Haptista</taxon>
        <taxon>Haptophyta</taxon>
        <taxon>Prymnesiophyceae</taxon>
        <taxon>Isochrysidales</taxon>
        <taxon>Noelaerhabdaceae</taxon>
        <taxon>Emiliania</taxon>
    </lineage>
</organism>
<name>A0A0D3IY95_EMIH1</name>
<dbReference type="InterPro" id="IPR051100">
    <property type="entry name" value="DnaJ_subfamily_B/C"/>
</dbReference>
<sequence length="70" mass="7932">ETEYYDRLGVDPGCSEAELKRAYKRKSLAAHPDRGGSEETFKELNEAYQVLSDPQKREVYDRHGKAAVDG</sequence>
<feature type="domain" description="J" evidence="1">
    <location>
        <begin position="3"/>
        <end position="64"/>
    </location>
</feature>
<evidence type="ECO:0000259" key="1">
    <source>
        <dbReference type="PROSITE" id="PS50076"/>
    </source>
</evidence>
<proteinExistence type="predicted"/>
<dbReference type="AlphaFoldDB" id="A0A0D3IY95"/>
<dbReference type="GO" id="GO:0005789">
    <property type="term" value="C:endoplasmic reticulum membrane"/>
    <property type="evidence" value="ECO:0007669"/>
    <property type="project" value="TreeGrafter"/>
</dbReference>
<dbReference type="InterPro" id="IPR036869">
    <property type="entry name" value="J_dom_sf"/>
</dbReference>
<dbReference type="InterPro" id="IPR018253">
    <property type="entry name" value="DnaJ_domain_CS"/>
</dbReference>
<evidence type="ECO:0000313" key="2">
    <source>
        <dbReference type="EnsemblProtists" id="EOD16230"/>
    </source>
</evidence>
<reference evidence="2" key="2">
    <citation type="submission" date="2024-10" db="UniProtKB">
        <authorList>
            <consortium name="EnsemblProtists"/>
        </authorList>
    </citation>
    <scope>IDENTIFICATION</scope>
</reference>
<accession>A0A0D3IY95</accession>
<dbReference type="PROSITE" id="PS50076">
    <property type="entry name" value="DNAJ_2"/>
    <property type="match status" value="1"/>
</dbReference>
<dbReference type="Pfam" id="PF00226">
    <property type="entry name" value="DnaJ"/>
    <property type="match status" value="1"/>
</dbReference>
<dbReference type="PRINTS" id="PR00625">
    <property type="entry name" value="JDOMAIN"/>
</dbReference>
<dbReference type="GO" id="GO:0071218">
    <property type="term" value="P:cellular response to misfolded protein"/>
    <property type="evidence" value="ECO:0007669"/>
    <property type="project" value="TreeGrafter"/>
</dbReference>